<evidence type="ECO:0000256" key="9">
    <source>
        <dbReference type="ARBA" id="ARBA00022989"/>
    </source>
</evidence>
<dbReference type="InterPro" id="IPR014164">
    <property type="entry name" value="TonB_ExbB_1"/>
</dbReference>
<organism evidence="17 20">
    <name type="scientific">Proteus terrae subsp. cibarius</name>
    <dbReference type="NCBI Taxonomy" id="626774"/>
    <lineage>
        <taxon>Bacteria</taxon>
        <taxon>Pseudomonadati</taxon>
        <taxon>Pseudomonadota</taxon>
        <taxon>Gammaproteobacteria</taxon>
        <taxon>Enterobacterales</taxon>
        <taxon>Morganellaceae</taxon>
        <taxon>Proteus</taxon>
    </lineage>
</organism>
<comment type="subcellular location">
    <subcellularLocation>
        <location evidence="1">Cell inner membrane</location>
        <topology evidence="1">Multi-pass membrane protein</topology>
    </subcellularLocation>
    <subcellularLocation>
        <location evidence="12">Membrane</location>
        <topology evidence="12">Multi-pass membrane protein</topology>
    </subcellularLocation>
</comment>
<feature type="region of interest" description="Disordered" evidence="13">
    <location>
        <begin position="22"/>
        <end position="99"/>
    </location>
</feature>
<reference evidence="17" key="2">
    <citation type="submission" date="2020-11" db="EMBL/GenBank/DDBJ databases">
        <title>Enhanced detection system for hospital associated transmission using whole genome sequencing surveillance.</title>
        <authorList>
            <person name="Harrison L.H."/>
            <person name="Van Tyne D."/>
            <person name="Marsh J.W."/>
            <person name="Griffith M.P."/>
            <person name="Snyder D.J."/>
            <person name="Cooper V.S."/>
            <person name="Mustapha M."/>
        </authorList>
    </citation>
    <scope>NUCLEOTIDE SEQUENCE</scope>
    <source>
        <strain evidence="17">PR00070</strain>
    </source>
</reference>
<evidence type="ECO:0000256" key="2">
    <source>
        <dbReference type="ARBA" id="ARBA00011471"/>
    </source>
</evidence>
<evidence type="ECO:0000313" key="18">
    <source>
        <dbReference type="EMBL" id="QIF90974.1"/>
    </source>
</evidence>
<keyword evidence="5" id="KW-1003">Cell membrane</keyword>
<dbReference type="RefSeq" id="WP_156733034.1">
    <property type="nucleotide sequence ID" value="NZ_CP045008.1"/>
</dbReference>
<protein>
    <recommendedName>
        <fullName evidence="3">Biopolymer transport protein ExbB</fullName>
    </recommendedName>
</protein>
<dbReference type="AlphaFoldDB" id="A0A6G6S8G0"/>
<feature type="compositionally biased region" description="Polar residues" evidence="13">
    <location>
        <begin position="78"/>
        <end position="99"/>
    </location>
</feature>
<dbReference type="GO" id="GO:0017038">
    <property type="term" value="P:protein import"/>
    <property type="evidence" value="ECO:0007669"/>
    <property type="project" value="TreeGrafter"/>
</dbReference>
<keyword evidence="7 14" id="KW-0812">Transmembrane</keyword>
<proteinExistence type="inferred from homology"/>
<evidence type="ECO:0000256" key="8">
    <source>
        <dbReference type="ARBA" id="ARBA00022927"/>
    </source>
</evidence>
<dbReference type="GeneID" id="57331769"/>
<feature type="compositionally biased region" description="Low complexity" evidence="13">
    <location>
        <begin position="22"/>
        <end position="60"/>
    </location>
</feature>
<name>A0A6G6S8G0_9GAMM</name>
<dbReference type="GO" id="GO:0005886">
    <property type="term" value="C:plasma membrane"/>
    <property type="evidence" value="ECO:0007669"/>
    <property type="project" value="UniProtKB-SubCell"/>
</dbReference>
<dbReference type="Pfam" id="PF01618">
    <property type="entry name" value="MotA_ExbB"/>
    <property type="match status" value="1"/>
</dbReference>
<keyword evidence="9 14" id="KW-1133">Transmembrane helix</keyword>
<keyword evidence="10 14" id="KW-0472">Membrane</keyword>
<evidence type="ECO:0000256" key="11">
    <source>
        <dbReference type="ARBA" id="ARBA00024816"/>
    </source>
</evidence>
<feature type="chain" id="PRO_5043321783" description="Biopolymer transport protein ExbB" evidence="15">
    <location>
        <begin position="21"/>
        <end position="336"/>
    </location>
</feature>
<evidence type="ECO:0000256" key="4">
    <source>
        <dbReference type="ARBA" id="ARBA00022448"/>
    </source>
</evidence>
<evidence type="ECO:0000256" key="12">
    <source>
        <dbReference type="RuleBase" id="RU004057"/>
    </source>
</evidence>
<evidence type="ECO:0000256" key="14">
    <source>
        <dbReference type="SAM" id="Phobius"/>
    </source>
</evidence>
<feature type="transmembrane region" description="Helical" evidence="14">
    <location>
        <begin position="125"/>
        <end position="147"/>
    </location>
</feature>
<comment type="subunit">
    <text evidence="2">The accessory proteins ExbB and ExbD seem to form a complex with TonB.</text>
</comment>
<evidence type="ECO:0000256" key="15">
    <source>
        <dbReference type="SAM" id="SignalP"/>
    </source>
</evidence>
<keyword evidence="19" id="KW-1185">Reference proteome</keyword>
<evidence type="ECO:0000313" key="19">
    <source>
        <dbReference type="Proteomes" id="UP000501338"/>
    </source>
</evidence>
<dbReference type="NCBIfam" id="TIGR02797">
    <property type="entry name" value="exbB"/>
    <property type="match status" value="1"/>
</dbReference>
<dbReference type="InterPro" id="IPR050790">
    <property type="entry name" value="ExbB/TolQ_transport"/>
</dbReference>
<keyword evidence="6" id="KW-0997">Cell inner membrane</keyword>
<dbReference type="Proteomes" id="UP000501338">
    <property type="component" value="Chromosome"/>
</dbReference>
<evidence type="ECO:0000256" key="10">
    <source>
        <dbReference type="ARBA" id="ARBA00023136"/>
    </source>
</evidence>
<dbReference type="EMBL" id="CP047340">
    <property type="protein sequence ID" value="QIF90974.1"/>
    <property type="molecule type" value="Genomic_DNA"/>
</dbReference>
<dbReference type="InterPro" id="IPR002898">
    <property type="entry name" value="MotA_ExbB_proton_chnl"/>
</dbReference>
<feature type="signal peptide" evidence="15">
    <location>
        <begin position="1"/>
        <end position="20"/>
    </location>
</feature>
<dbReference type="EMBL" id="JADSJR010000008">
    <property type="protein sequence ID" value="MBG2914337.1"/>
    <property type="molecule type" value="Genomic_DNA"/>
</dbReference>
<feature type="transmembrane region" description="Helical" evidence="14">
    <location>
        <begin position="236"/>
        <end position="261"/>
    </location>
</feature>
<comment type="function">
    <text evidence="11">Involved in the TonB-dependent energy-dependent transport of various receptor-bound substrates. Protects ExbD from proteolytic degradation and functionally stabilizes TonB.</text>
</comment>
<keyword evidence="4 12" id="KW-0813">Transport</keyword>
<reference evidence="18 19" key="1">
    <citation type="submission" date="2020-01" db="EMBL/GenBank/DDBJ databases">
        <title>The genomic epidemiology of tigecycline resistance gene tet(X) variants in a swine farm in China.</title>
        <authorList>
            <person name="Peng K."/>
            <person name="Li R."/>
        </authorList>
    </citation>
    <scope>NUCLEOTIDE SEQUENCE [LARGE SCALE GENOMIC DNA]</scope>
    <source>
        <strain evidence="18 19">ZF1</strain>
    </source>
</reference>
<evidence type="ECO:0000259" key="16">
    <source>
        <dbReference type="Pfam" id="PF01618"/>
    </source>
</evidence>
<evidence type="ECO:0000256" key="3">
    <source>
        <dbReference type="ARBA" id="ARBA00022093"/>
    </source>
</evidence>
<feature type="transmembrane region" description="Helical" evidence="14">
    <location>
        <begin position="281"/>
        <end position="302"/>
    </location>
</feature>
<keyword evidence="8 12" id="KW-0653">Protein transport</keyword>
<dbReference type="PANTHER" id="PTHR30625:SF16">
    <property type="entry name" value="BIOPOLYMER TRANSPORT PROTEIN EXBB"/>
    <property type="match status" value="1"/>
</dbReference>
<evidence type="ECO:0000313" key="20">
    <source>
        <dbReference type="Proteomes" id="UP000612266"/>
    </source>
</evidence>
<dbReference type="GO" id="GO:0022857">
    <property type="term" value="F:transmembrane transporter activity"/>
    <property type="evidence" value="ECO:0007669"/>
    <property type="project" value="InterPro"/>
</dbReference>
<comment type="similarity">
    <text evidence="12">Belongs to the exbB/tolQ family.</text>
</comment>
<keyword evidence="15" id="KW-0732">Signal</keyword>
<evidence type="ECO:0000256" key="1">
    <source>
        <dbReference type="ARBA" id="ARBA00004429"/>
    </source>
</evidence>
<dbReference type="Proteomes" id="UP000612266">
    <property type="component" value="Unassembled WGS sequence"/>
</dbReference>
<accession>A0A6G6S8G0</accession>
<evidence type="ECO:0000256" key="7">
    <source>
        <dbReference type="ARBA" id="ARBA00022692"/>
    </source>
</evidence>
<evidence type="ECO:0000256" key="5">
    <source>
        <dbReference type="ARBA" id="ARBA00022475"/>
    </source>
</evidence>
<feature type="domain" description="MotA/TolQ/ExbB proton channel" evidence="16">
    <location>
        <begin position="207"/>
        <end position="307"/>
    </location>
</feature>
<sequence length="336" mass="35207">MRNLTASILLAIGLTGSAFADTTPATPTEQPTTAAVSSTASTQGTATPATATSTTVSTAGNEVKAVGTETAKPEGENTPVTTADNSENVPLATENASSEVQPEMVAGGGFAEDLSVMGMYRNADLVVKSVMIGLLLASIVTWALFFAKGSYLISLRRRLRNETAQLVEAKSLNDALAISKKFGHKSATADFFNDAELERTYSQESKVASGIKERVEMRMERRVAAIIRELGRGNGYLATIGAISPFIGLFGTVWGIMNSFIGIAHSQTTNLAVVAPGIAEALLATAIGLIAAIPAVIIYNIFARMIAGYRGEIGDIATGVVTLVSRDLDIENSKAR</sequence>
<evidence type="ECO:0000256" key="13">
    <source>
        <dbReference type="SAM" id="MobiDB-lite"/>
    </source>
</evidence>
<evidence type="ECO:0000313" key="17">
    <source>
        <dbReference type="EMBL" id="MBG2914337.1"/>
    </source>
</evidence>
<dbReference type="PANTHER" id="PTHR30625">
    <property type="entry name" value="PROTEIN TOLQ"/>
    <property type="match status" value="1"/>
</dbReference>
<gene>
    <name evidence="17" type="primary">exbB</name>
    <name evidence="18" type="ORF">GTH23_13455</name>
    <name evidence="17" type="ORF">I4901_08150</name>
</gene>
<evidence type="ECO:0000256" key="6">
    <source>
        <dbReference type="ARBA" id="ARBA00022519"/>
    </source>
</evidence>